<evidence type="ECO:0000256" key="4">
    <source>
        <dbReference type="ARBA" id="ARBA00023136"/>
    </source>
</evidence>
<accession>A0A1J0R883</accession>
<dbReference type="GO" id="GO:0005886">
    <property type="term" value="C:plasma membrane"/>
    <property type="evidence" value="ECO:0007669"/>
    <property type="project" value="UniProtKB-SubCell"/>
</dbReference>
<dbReference type="AlphaFoldDB" id="A0A1J0R883"/>
<dbReference type="GO" id="GO:0042783">
    <property type="term" value="P:symbiont-mediated evasion of host immune response"/>
    <property type="evidence" value="ECO:0007669"/>
    <property type="project" value="InterPro"/>
</dbReference>
<dbReference type="VEuPathDB" id="TriTrypDB:Tb927.9.920"/>
<keyword evidence="2" id="KW-1003">Cell membrane</keyword>
<proteinExistence type="predicted"/>
<feature type="coiled-coil region" evidence="7">
    <location>
        <begin position="341"/>
        <end position="368"/>
    </location>
</feature>
<evidence type="ECO:0000313" key="10">
    <source>
        <dbReference type="EMBL" id="APD74109.1"/>
    </source>
</evidence>
<dbReference type="VEuPathDB" id="TriTrypDB:Tbg972.7.7530"/>
<name>A0A1J0R883_9TRYP</name>
<dbReference type="Gene3D" id="3.90.150.10">
    <property type="entry name" value="Variant Surface Glycoprotein, subunit A domain 1"/>
    <property type="match status" value="1"/>
</dbReference>
<comment type="subcellular location">
    <subcellularLocation>
        <location evidence="1">Cell membrane</location>
        <topology evidence="1">Lipid-anchor</topology>
        <topology evidence="1">GPI-anchor</topology>
    </subcellularLocation>
</comment>
<feature type="region of interest" description="Disordered" evidence="8">
    <location>
        <begin position="381"/>
        <end position="402"/>
    </location>
</feature>
<feature type="domain" description="Trypanosome variant surface glycoprotein A-type N-terminal" evidence="9">
    <location>
        <begin position="22"/>
        <end position="328"/>
    </location>
</feature>
<organism evidence="10">
    <name type="scientific">Trypanosoma brucei</name>
    <dbReference type="NCBI Taxonomy" id="5691"/>
    <lineage>
        <taxon>Eukaryota</taxon>
        <taxon>Discoba</taxon>
        <taxon>Euglenozoa</taxon>
        <taxon>Kinetoplastea</taxon>
        <taxon>Metakinetoplastina</taxon>
        <taxon>Trypanosomatida</taxon>
        <taxon>Trypanosomatidae</taxon>
        <taxon>Trypanosoma</taxon>
    </lineage>
</organism>
<dbReference type="Pfam" id="PF00913">
    <property type="entry name" value="Trypan_glycop"/>
    <property type="match status" value="1"/>
</dbReference>
<evidence type="ECO:0000256" key="2">
    <source>
        <dbReference type="ARBA" id="ARBA00022475"/>
    </source>
</evidence>
<evidence type="ECO:0000256" key="6">
    <source>
        <dbReference type="ARBA" id="ARBA00023288"/>
    </source>
</evidence>
<keyword evidence="6" id="KW-0449">Lipoprotein</keyword>
<keyword evidence="3" id="KW-0336">GPI-anchor</keyword>
<keyword evidence="7" id="KW-0175">Coiled coil</keyword>
<evidence type="ECO:0000256" key="5">
    <source>
        <dbReference type="ARBA" id="ARBA00023180"/>
    </source>
</evidence>
<dbReference type="VEuPathDB" id="TriTrypDB:Tb427_000145700"/>
<reference evidence="10" key="1">
    <citation type="submission" date="2016-08" db="EMBL/GenBank/DDBJ databases">
        <title>VSG repertoire of Trypanosoma brucei EATRO 1125.</title>
        <authorList>
            <person name="Cross G.A."/>
        </authorList>
    </citation>
    <scope>NUCLEOTIDE SEQUENCE</scope>
    <source>
        <strain evidence="10">EATRO 1125</strain>
    </source>
</reference>
<dbReference type="VEuPathDB" id="TriTrypDB:Tb927.9.910"/>
<dbReference type="SUPFAM" id="SSF58087">
    <property type="entry name" value="Variant surface glycoprotein (N-terminal domain)"/>
    <property type="match status" value="1"/>
</dbReference>
<dbReference type="GO" id="GO:0098552">
    <property type="term" value="C:side of membrane"/>
    <property type="evidence" value="ECO:0007669"/>
    <property type="project" value="UniProtKB-KW"/>
</dbReference>
<dbReference type="EMBL" id="KX700153">
    <property type="protein sequence ID" value="APD74109.1"/>
    <property type="molecule type" value="Genomic_DNA"/>
</dbReference>
<dbReference type="VEuPathDB" id="TriTrypDB:Tb1125.Tb10.v4.0099"/>
<keyword evidence="5" id="KW-0325">Glycoprotein</keyword>
<dbReference type="InterPro" id="IPR001812">
    <property type="entry name" value="Trypano_VSG_A_N_dom"/>
</dbReference>
<evidence type="ECO:0000256" key="1">
    <source>
        <dbReference type="ARBA" id="ARBA00004609"/>
    </source>
</evidence>
<dbReference type="Gene3D" id="1.10.470.10">
    <property type="entry name" value="Variant Surface Glycoprotein, subunit A, domain 2"/>
    <property type="match status" value="1"/>
</dbReference>
<protein>
    <submittedName>
        <fullName evidence="10">Variant surface glycoprotein 1125.2643</fullName>
    </submittedName>
</protein>
<sequence>MNLAIALETTLVLHADVVVTDDSTVEGALSGPALGALCDIAHDLKLSPQKLKQQLLSKTEQLSDLKLKIRILDAYDTCDDNTKAAIQALHTMITNEILNHYSDFEKAATQAVVAAAADAYWAGHMDELVHVAHQLTTVTSDTAGTNCLLATSTGDNQGNGIKHDAPLTAGGLQRCAENFNPSHGETVGEILTVNKLKAVASQSGIYTKVMARNDKCPLTKYDTDSFYQNGASLTKLTFAGGAISMTNPTSNTVPAAQTLGITETRTRYEPILSTALHTALTEVDSATKQLGGIELGATALLKENGFEEAKTNQEIQAALHPSEDVKTKYSSGMPQTSKPAFDRLVKLYEELRDKLKKIKQDTNQDAAKQRLYKPLISCRRGPEAQTKVEKTSVCEDEEQDAC</sequence>
<evidence type="ECO:0000256" key="8">
    <source>
        <dbReference type="SAM" id="MobiDB-lite"/>
    </source>
</evidence>
<keyword evidence="4" id="KW-0472">Membrane</keyword>
<evidence type="ECO:0000256" key="3">
    <source>
        <dbReference type="ARBA" id="ARBA00022622"/>
    </source>
</evidence>
<feature type="compositionally biased region" description="Basic and acidic residues" evidence="8">
    <location>
        <begin position="381"/>
        <end position="393"/>
    </location>
</feature>
<evidence type="ECO:0000256" key="7">
    <source>
        <dbReference type="SAM" id="Coils"/>
    </source>
</evidence>
<evidence type="ECO:0000259" key="9">
    <source>
        <dbReference type="Pfam" id="PF00913"/>
    </source>
</evidence>